<evidence type="ECO:0000313" key="3">
    <source>
        <dbReference type="Proteomes" id="UP000324222"/>
    </source>
</evidence>
<feature type="compositionally biased region" description="Basic and acidic residues" evidence="1">
    <location>
        <begin position="41"/>
        <end position="50"/>
    </location>
</feature>
<evidence type="ECO:0000256" key="1">
    <source>
        <dbReference type="SAM" id="MobiDB-lite"/>
    </source>
</evidence>
<name>A0A5B7JFU8_PORTR</name>
<comment type="caution">
    <text evidence="2">The sequence shown here is derived from an EMBL/GenBank/DDBJ whole genome shotgun (WGS) entry which is preliminary data.</text>
</comment>
<feature type="compositionally biased region" description="Basic and acidic residues" evidence="1">
    <location>
        <begin position="25"/>
        <end position="34"/>
    </location>
</feature>
<proteinExistence type="predicted"/>
<feature type="region of interest" description="Disordered" evidence="1">
    <location>
        <begin position="1"/>
        <end position="50"/>
    </location>
</feature>
<accession>A0A5B7JFU8</accession>
<dbReference type="EMBL" id="VSRR010090548">
    <property type="protein sequence ID" value="MPC92237.1"/>
    <property type="molecule type" value="Genomic_DNA"/>
</dbReference>
<dbReference type="Proteomes" id="UP000324222">
    <property type="component" value="Unassembled WGS sequence"/>
</dbReference>
<reference evidence="2 3" key="1">
    <citation type="submission" date="2019-05" db="EMBL/GenBank/DDBJ databases">
        <title>Another draft genome of Portunus trituberculatus and its Hox gene families provides insights of decapod evolution.</title>
        <authorList>
            <person name="Jeong J.-H."/>
            <person name="Song I."/>
            <person name="Kim S."/>
            <person name="Choi T."/>
            <person name="Kim D."/>
            <person name="Ryu S."/>
            <person name="Kim W."/>
        </authorList>
    </citation>
    <scope>NUCLEOTIDE SEQUENCE [LARGE SCALE GENOMIC DNA]</scope>
    <source>
        <tissue evidence="2">Muscle</tissue>
    </source>
</reference>
<organism evidence="2 3">
    <name type="scientific">Portunus trituberculatus</name>
    <name type="common">Swimming crab</name>
    <name type="synonym">Neptunus trituberculatus</name>
    <dbReference type="NCBI Taxonomy" id="210409"/>
    <lineage>
        <taxon>Eukaryota</taxon>
        <taxon>Metazoa</taxon>
        <taxon>Ecdysozoa</taxon>
        <taxon>Arthropoda</taxon>
        <taxon>Crustacea</taxon>
        <taxon>Multicrustacea</taxon>
        <taxon>Malacostraca</taxon>
        <taxon>Eumalacostraca</taxon>
        <taxon>Eucarida</taxon>
        <taxon>Decapoda</taxon>
        <taxon>Pleocyemata</taxon>
        <taxon>Brachyura</taxon>
        <taxon>Eubrachyura</taxon>
        <taxon>Portunoidea</taxon>
        <taxon>Portunidae</taxon>
        <taxon>Portuninae</taxon>
        <taxon>Portunus</taxon>
    </lineage>
</organism>
<keyword evidence="3" id="KW-1185">Reference proteome</keyword>
<sequence>MSRDVWRRTDTAGGVSAGGGGGGGKARDGGRQDTESFPGHGRGERGKWDKREGCLLCNGESGGAAREGGVGEREAAARVLGVKRGTPGDPQTAHAAPGEGRTRAG</sequence>
<dbReference type="AlphaFoldDB" id="A0A5B7JFU8"/>
<gene>
    <name evidence="2" type="ORF">E2C01_087316</name>
</gene>
<protein>
    <submittedName>
        <fullName evidence="2">Uncharacterized protein</fullName>
    </submittedName>
</protein>
<feature type="region of interest" description="Disordered" evidence="1">
    <location>
        <begin position="79"/>
        <end position="105"/>
    </location>
</feature>
<evidence type="ECO:0000313" key="2">
    <source>
        <dbReference type="EMBL" id="MPC92237.1"/>
    </source>
</evidence>
<feature type="compositionally biased region" description="Basic and acidic residues" evidence="1">
    <location>
        <begin position="1"/>
        <end position="10"/>
    </location>
</feature>
<feature type="compositionally biased region" description="Gly residues" evidence="1">
    <location>
        <begin position="15"/>
        <end position="24"/>
    </location>
</feature>